<gene>
    <name evidence="3" type="ORF">LVJ94_15430</name>
</gene>
<reference evidence="3" key="1">
    <citation type="submission" date="2021-12" db="EMBL/GenBank/DDBJ databases">
        <title>Discovery of the Pendulisporaceae a myxobacterial family with distinct sporulation behavior and unique specialized metabolism.</title>
        <authorList>
            <person name="Garcia R."/>
            <person name="Popoff A."/>
            <person name="Bader C.D."/>
            <person name="Loehr J."/>
            <person name="Walesch S."/>
            <person name="Walt C."/>
            <person name="Boldt J."/>
            <person name="Bunk B."/>
            <person name="Haeckl F.J.F.P.J."/>
            <person name="Gunesch A.P."/>
            <person name="Birkelbach J."/>
            <person name="Nuebel U."/>
            <person name="Pietschmann T."/>
            <person name="Bach T."/>
            <person name="Mueller R."/>
        </authorList>
    </citation>
    <scope>NUCLEOTIDE SEQUENCE</scope>
    <source>
        <strain evidence="3">MSr11367</strain>
    </source>
</reference>
<evidence type="ECO:0000256" key="1">
    <source>
        <dbReference type="ARBA" id="ARBA00022737"/>
    </source>
</evidence>
<dbReference type="InterPro" id="IPR056823">
    <property type="entry name" value="TEN-like_YD-shell"/>
</dbReference>
<evidence type="ECO:0000259" key="2">
    <source>
        <dbReference type="Pfam" id="PF25023"/>
    </source>
</evidence>
<keyword evidence="4" id="KW-1185">Reference proteome</keyword>
<proteinExistence type="predicted"/>
<dbReference type="InterPro" id="IPR006530">
    <property type="entry name" value="YD"/>
</dbReference>
<accession>A0ABZ2LGC9</accession>
<evidence type="ECO:0000313" key="3">
    <source>
        <dbReference type="EMBL" id="WXB08624.1"/>
    </source>
</evidence>
<dbReference type="PANTHER" id="PTHR32305:SF15">
    <property type="entry name" value="PROTEIN RHSA-RELATED"/>
    <property type="match status" value="1"/>
</dbReference>
<dbReference type="Pfam" id="PF25023">
    <property type="entry name" value="TEN_YD-shell"/>
    <property type="match status" value="1"/>
</dbReference>
<dbReference type="Gene3D" id="2.180.10.10">
    <property type="entry name" value="RHS repeat-associated core"/>
    <property type="match status" value="2"/>
</dbReference>
<protein>
    <recommendedName>
        <fullName evidence="2">Teneurin-like YD-shell domain-containing protein</fullName>
    </recommendedName>
</protein>
<dbReference type="Pfam" id="PF05593">
    <property type="entry name" value="RHS_repeat"/>
    <property type="match status" value="1"/>
</dbReference>
<evidence type="ECO:0000313" key="4">
    <source>
        <dbReference type="Proteomes" id="UP001374803"/>
    </source>
</evidence>
<organism evidence="3 4">
    <name type="scientific">Pendulispora rubella</name>
    <dbReference type="NCBI Taxonomy" id="2741070"/>
    <lineage>
        <taxon>Bacteria</taxon>
        <taxon>Pseudomonadati</taxon>
        <taxon>Myxococcota</taxon>
        <taxon>Myxococcia</taxon>
        <taxon>Myxococcales</taxon>
        <taxon>Sorangiineae</taxon>
        <taxon>Pendulisporaceae</taxon>
        <taxon>Pendulispora</taxon>
    </lineage>
</organism>
<dbReference type="PANTHER" id="PTHR32305">
    <property type="match status" value="1"/>
</dbReference>
<dbReference type="EMBL" id="CP089983">
    <property type="protein sequence ID" value="WXB08624.1"/>
    <property type="molecule type" value="Genomic_DNA"/>
</dbReference>
<dbReference type="InterPro" id="IPR050708">
    <property type="entry name" value="T6SS_VgrG/RHS"/>
</dbReference>
<dbReference type="Proteomes" id="UP001374803">
    <property type="component" value="Chromosome"/>
</dbReference>
<dbReference type="InterPro" id="IPR031325">
    <property type="entry name" value="RHS_repeat"/>
</dbReference>
<dbReference type="NCBIfam" id="TIGR01643">
    <property type="entry name" value="YD_repeat_2x"/>
    <property type="match status" value="3"/>
</dbReference>
<sequence length="730" mass="82075">MGHLIARRCPNESCFWVYDDYHRIVARSEGVRDICADYDDGHSLVLIEQESEIWELTYNVHGERTSVKTPWGATQTSLYDSFGNLEGESDFKGHFVRYEYDAFGRCTKVTDPLGGTEEHVTDELDRPVASIHRGGTTSRVEHTLNGRVTLGMSGTHEALRHDLYGRALEHVDGEGLIGRLQWGREPGQLVEVLNAAGAREHYYYDADDRVVALHTFDGRHVRVEYSNFGMVSVEVQSEARSGTRMEFERDDSGRVIRASSGAQERRFEYDDDGLLTWSETEDSIVELTYDSSGQCEREMVVTRTDGPLSHTIIQREFDTLGREVHIACNEAPDIGMQWDENMCISNIRLGDVAVSYMRDANDAELGRTSLGARLSMKRDLAGHVTECVYEVTGVDPVRLQASYDTRGHPSFLTVTSNGMGKDVILRYDSRRRLRAIVRRGTNLPSEFFAYDGEGNWVLHARTSRGDELLQLLDTNGWDRTTVIAAYYADESATATVLAGGRLEMMRVGGVAVHYSWDERGRVYEKRVLAGEREDVWGFEYDAWDALVLVRSPQGVIFEYRYDAFGRCIERTSSTGTAIRLVWDGQRLLHIFTDGLLTETRISADDSDELLLRYLRDGRVDIRSNAFRELEELFASDGSVGPPSSNPAMAQSFYDREALTTIGLGRYVDVETGYHLTWQRGEARPGLPAFPSARLDSVGSMVVDGMMPPMKPSPAASEMFMSSSVRSILSR</sequence>
<name>A0ABZ2LGC9_9BACT</name>
<dbReference type="RefSeq" id="WP_407951457.1">
    <property type="nucleotide sequence ID" value="NZ_CP089929.1"/>
</dbReference>
<feature type="domain" description="Teneurin-like YD-shell" evidence="2">
    <location>
        <begin position="360"/>
        <end position="586"/>
    </location>
</feature>
<keyword evidence="1" id="KW-0677">Repeat</keyword>